<keyword evidence="2" id="KW-0805">Transcription regulation</keyword>
<dbReference type="Gene3D" id="1.10.10.10">
    <property type="entry name" value="Winged helix-like DNA-binding domain superfamily/Winged helix DNA-binding domain"/>
    <property type="match status" value="1"/>
</dbReference>
<dbReference type="EMBL" id="HF563609">
    <property type="protein sequence ID" value="CCP24778.1"/>
    <property type="molecule type" value="Genomic_DNA"/>
</dbReference>
<dbReference type="SUPFAM" id="SSF53271">
    <property type="entry name" value="PRTase-like"/>
    <property type="match status" value="1"/>
</dbReference>
<dbReference type="CDD" id="cd06223">
    <property type="entry name" value="PRTases_typeI"/>
    <property type="match status" value="1"/>
</dbReference>
<dbReference type="InterPro" id="IPR036388">
    <property type="entry name" value="WH-like_DNA-bd_sf"/>
</dbReference>
<comment type="similarity">
    <text evidence="5">Belongs to the purine/pyrimidine phosphoribosyltransferase family. PurR subfamily.</text>
</comment>
<dbReference type="GO" id="GO:0003677">
    <property type="term" value="F:DNA binding"/>
    <property type="evidence" value="ECO:0007669"/>
    <property type="project" value="UniProtKB-KW"/>
</dbReference>
<evidence type="ECO:0000256" key="1">
    <source>
        <dbReference type="ARBA" id="ARBA00011738"/>
    </source>
</evidence>
<dbReference type="Gene3D" id="3.40.50.2020">
    <property type="match status" value="1"/>
</dbReference>
<sequence length="269" mass="29630">MRRSDRIALISKTLSENPNKVISLNYFAKRLGAAKSSISEDLDIIKNAFINAGEGEIVTIPGASGGVRYRTQRSKQDIQKFLQDFCKILQEEKRIIPGGYLYMTDAVFSPVYSRIIGEIFAQLFIDCNPTHVLTVETKGIPIALMTARALNVPMVSARRDSRVTEGPSVSISYVSGSGQKIHNMSLAKRALPENAKVLIVDDFMKGGGTARGMMELAAEFKAEVIGTAMVVTTAVPKEKLVRDFTSLLILERIDTNEGKIYININDKLL</sequence>
<dbReference type="SUPFAM" id="SSF46785">
    <property type="entry name" value="Winged helix' DNA-binding domain"/>
    <property type="match status" value="1"/>
</dbReference>
<dbReference type="PATRIC" id="fig|1209989.3.peg.108"/>
<keyword evidence="4" id="KW-0804">Transcription</keyword>
<dbReference type="eggNOG" id="COG0503">
    <property type="taxonomic scope" value="Bacteria"/>
</dbReference>
<evidence type="ECO:0000256" key="4">
    <source>
        <dbReference type="ARBA" id="ARBA00023163"/>
    </source>
</evidence>
<dbReference type="Pfam" id="PF09182">
    <property type="entry name" value="PuR_N"/>
    <property type="match status" value="1"/>
</dbReference>
<evidence type="ECO:0000313" key="9">
    <source>
        <dbReference type="Proteomes" id="UP000010802"/>
    </source>
</evidence>
<dbReference type="Proteomes" id="UP000010802">
    <property type="component" value="Chromosome"/>
</dbReference>
<dbReference type="HOGENOM" id="CLU_088227_0_0_9"/>
<keyword evidence="3" id="KW-0238">DNA-binding</keyword>
<evidence type="ECO:0000313" key="8">
    <source>
        <dbReference type="EMBL" id="CCP24778.1"/>
    </source>
</evidence>
<dbReference type="InterPro" id="IPR050118">
    <property type="entry name" value="Pur/Pyrimidine_PRTase"/>
</dbReference>
<comment type="subunit">
    <text evidence="1">Homodimer.</text>
</comment>
<evidence type="ECO:0000256" key="2">
    <source>
        <dbReference type="ARBA" id="ARBA00023015"/>
    </source>
</evidence>
<dbReference type="GO" id="GO:0045892">
    <property type="term" value="P:negative regulation of DNA-templated transcription"/>
    <property type="evidence" value="ECO:0007669"/>
    <property type="project" value="InterPro"/>
</dbReference>
<dbReference type="InterPro" id="IPR036390">
    <property type="entry name" value="WH_DNA-bd_sf"/>
</dbReference>
<dbReference type="InterPro" id="IPR029057">
    <property type="entry name" value="PRTase-like"/>
</dbReference>
<dbReference type="STRING" id="1209989.TepRe1_0088"/>
<dbReference type="PANTHER" id="PTHR43864:SF2">
    <property type="entry name" value="PUR OPERON REPRESSOR"/>
    <property type="match status" value="1"/>
</dbReference>
<accession>L0RYT1</accession>
<dbReference type="OrthoDB" id="4213751at2"/>
<feature type="domain" description="Phosphoribosyltransferase" evidence="6">
    <location>
        <begin position="114"/>
        <end position="244"/>
    </location>
</feature>
<evidence type="ECO:0000259" key="7">
    <source>
        <dbReference type="Pfam" id="PF09182"/>
    </source>
</evidence>
<evidence type="ECO:0000256" key="5">
    <source>
        <dbReference type="ARBA" id="ARBA00049656"/>
    </source>
</evidence>
<accession>F4LS37</accession>
<gene>
    <name evidence="8" type="primary">purR</name>
    <name evidence="8" type="ordered locus">TEPIRE1_0091</name>
</gene>
<proteinExistence type="inferred from homology"/>
<dbReference type="InterPro" id="IPR010078">
    <property type="entry name" value="PurR_Bsub"/>
</dbReference>
<dbReference type="InterPro" id="IPR000836">
    <property type="entry name" value="PRTase_dom"/>
</dbReference>
<dbReference type="NCBIfam" id="TIGR01743">
    <property type="entry name" value="purR_Bsub"/>
    <property type="match status" value="1"/>
</dbReference>
<dbReference type="GO" id="GO:0045982">
    <property type="term" value="P:negative regulation of purine nucleobase metabolic process"/>
    <property type="evidence" value="ECO:0007669"/>
    <property type="project" value="InterPro"/>
</dbReference>
<evidence type="ECO:0000259" key="6">
    <source>
        <dbReference type="Pfam" id="PF00156"/>
    </source>
</evidence>
<organism evidence="8 9">
    <name type="scientific">Tepidanaerobacter acetatoxydans (strain DSM 21804 / JCM 16047 / Re1)</name>
    <dbReference type="NCBI Taxonomy" id="1209989"/>
    <lineage>
        <taxon>Bacteria</taxon>
        <taxon>Bacillati</taxon>
        <taxon>Bacillota</taxon>
        <taxon>Clostridia</taxon>
        <taxon>Thermosediminibacterales</taxon>
        <taxon>Tepidanaerobacteraceae</taxon>
        <taxon>Tepidanaerobacter</taxon>
    </lineage>
</organism>
<dbReference type="Pfam" id="PF00156">
    <property type="entry name" value="Pribosyltran"/>
    <property type="match status" value="1"/>
</dbReference>
<dbReference type="PANTHER" id="PTHR43864">
    <property type="entry name" value="HYPOXANTHINE/GUANINE PHOSPHORIBOSYLTRANSFERASE"/>
    <property type="match status" value="1"/>
</dbReference>
<dbReference type="RefSeq" id="WP_013777224.1">
    <property type="nucleotide sequence ID" value="NC_015519.1"/>
</dbReference>
<reference evidence="9" key="1">
    <citation type="journal article" date="2013" name="Genome Announc.">
        <title>First genome sequence of a syntrophic acetate-oxidizing bacterium, Tepidanaerobacter acetatoxydans strain Re1.</title>
        <authorList>
            <person name="Manzoor S."/>
            <person name="Bongcam-Rudloff E."/>
            <person name="Schnurer A."/>
            <person name="Muller B."/>
        </authorList>
    </citation>
    <scope>NUCLEOTIDE SEQUENCE [LARGE SCALE GENOMIC DNA]</scope>
    <source>
        <strain evidence="9">Re1</strain>
    </source>
</reference>
<protein>
    <submittedName>
        <fullName evidence="8">Pur operon repressor</fullName>
    </submittedName>
</protein>
<dbReference type="KEGG" id="tep:TepRe1_0088"/>
<dbReference type="AlphaFoldDB" id="F4LS37"/>
<feature type="domain" description="Bacterial purine repressor N-terminal" evidence="7">
    <location>
        <begin position="2"/>
        <end position="69"/>
    </location>
</feature>
<dbReference type="InterPro" id="IPR015265">
    <property type="entry name" value="PuR_N"/>
</dbReference>
<dbReference type="KEGG" id="tae:TepiRe1_0091"/>
<keyword evidence="9" id="KW-1185">Reference proteome</keyword>
<evidence type="ECO:0000256" key="3">
    <source>
        <dbReference type="ARBA" id="ARBA00023125"/>
    </source>
</evidence>
<name>F4LS37_TEPAE</name>